<feature type="transmembrane region" description="Helical" evidence="1">
    <location>
        <begin position="164"/>
        <end position="183"/>
    </location>
</feature>
<feature type="transmembrane region" description="Helical" evidence="1">
    <location>
        <begin position="134"/>
        <end position="152"/>
    </location>
</feature>
<dbReference type="EMBL" id="FUYE01000014">
    <property type="protein sequence ID" value="SKB02984.1"/>
    <property type="molecule type" value="Genomic_DNA"/>
</dbReference>
<keyword evidence="1" id="KW-0812">Transmembrane</keyword>
<proteinExistence type="predicted"/>
<feature type="transmembrane region" description="Helical" evidence="1">
    <location>
        <begin position="60"/>
        <end position="84"/>
    </location>
</feature>
<dbReference type="STRING" id="48467.SAMN02745166_03731"/>
<dbReference type="RefSeq" id="WP_078814897.1">
    <property type="nucleotide sequence ID" value="NZ_FUYE01000014.1"/>
</dbReference>
<accession>A0A1T4YMC1</accession>
<feature type="transmembrane region" description="Helical" evidence="1">
    <location>
        <begin position="96"/>
        <end position="114"/>
    </location>
</feature>
<keyword evidence="1" id="KW-1133">Transmembrane helix</keyword>
<sequence length="195" mass="21752">MARKNDLLAIGITAVFMPLLILTHELAHYSTALSLGAHPKLCYDQMLLSSADMQILGQKLAWVILAGPIIELTLASLSMGWLLWRNRMPSDLIRPVDWIFTAFGMASLRWLKVIVDGSMSDEAKLSEILGFHHLALPIFMLIYPLLSVFAMTRFHARHGTLKSLGWAGCASVFAGLAWIYWIGPALLPYPQHDSH</sequence>
<evidence type="ECO:0000256" key="1">
    <source>
        <dbReference type="SAM" id="Phobius"/>
    </source>
</evidence>
<protein>
    <recommendedName>
        <fullName evidence="4">Peptidase family M50</fullName>
    </recommendedName>
</protein>
<evidence type="ECO:0000313" key="2">
    <source>
        <dbReference type="EMBL" id="SKB02984.1"/>
    </source>
</evidence>
<reference evidence="3" key="1">
    <citation type="submission" date="2017-02" db="EMBL/GenBank/DDBJ databases">
        <authorList>
            <person name="Varghese N."/>
            <person name="Submissions S."/>
        </authorList>
    </citation>
    <scope>NUCLEOTIDE SEQUENCE [LARGE SCALE GENOMIC DNA]</scope>
    <source>
        <strain evidence="3">ATCC 700200</strain>
    </source>
</reference>
<evidence type="ECO:0000313" key="3">
    <source>
        <dbReference type="Proteomes" id="UP000190774"/>
    </source>
</evidence>
<keyword evidence="1" id="KW-0472">Membrane</keyword>
<dbReference type="AlphaFoldDB" id="A0A1T4YMC1"/>
<evidence type="ECO:0008006" key="4">
    <source>
        <dbReference type="Google" id="ProtNLM"/>
    </source>
</evidence>
<dbReference type="Proteomes" id="UP000190774">
    <property type="component" value="Unassembled WGS sequence"/>
</dbReference>
<keyword evidence="3" id="KW-1185">Reference proteome</keyword>
<name>A0A1T4YMC1_9BACT</name>
<organism evidence="2 3">
    <name type="scientific">Prosthecobacter debontii</name>
    <dbReference type="NCBI Taxonomy" id="48467"/>
    <lineage>
        <taxon>Bacteria</taxon>
        <taxon>Pseudomonadati</taxon>
        <taxon>Verrucomicrobiota</taxon>
        <taxon>Verrucomicrobiia</taxon>
        <taxon>Verrucomicrobiales</taxon>
        <taxon>Verrucomicrobiaceae</taxon>
        <taxon>Prosthecobacter</taxon>
    </lineage>
</organism>
<gene>
    <name evidence="2" type="ORF">SAMN02745166_03731</name>
</gene>